<sequence>MEPKVRKATFTIFAALLIAGSAVQMAIASEHRMRIGQGHRRWDRPYIAAPQKLELDSYGKPPPNVTQTCDIKWCYAD</sequence>
<feature type="signal peptide" evidence="1">
    <location>
        <begin position="1"/>
        <end position="26"/>
    </location>
</feature>
<reference evidence="2 3" key="1">
    <citation type="submission" date="2016-11" db="EMBL/GenBank/DDBJ databases">
        <authorList>
            <person name="Jaros S."/>
            <person name="Januszkiewicz K."/>
            <person name="Wedrychowicz H."/>
        </authorList>
    </citation>
    <scope>NUCLEOTIDE SEQUENCE [LARGE SCALE GENOMIC DNA]</scope>
    <source>
        <strain evidence="2 3">GAS138</strain>
    </source>
</reference>
<evidence type="ECO:0000256" key="1">
    <source>
        <dbReference type="SAM" id="SignalP"/>
    </source>
</evidence>
<evidence type="ECO:0000313" key="2">
    <source>
        <dbReference type="EMBL" id="SHH68023.1"/>
    </source>
</evidence>
<evidence type="ECO:0000313" key="3">
    <source>
        <dbReference type="Proteomes" id="UP000189796"/>
    </source>
</evidence>
<dbReference type="AlphaFoldDB" id="A0A1M5UZB1"/>
<dbReference type="EMBL" id="LT670817">
    <property type="protein sequence ID" value="SHH68023.1"/>
    <property type="molecule type" value="Genomic_DNA"/>
</dbReference>
<organism evidence="2 3">
    <name type="scientific">Bradyrhizobium erythrophlei</name>
    <dbReference type="NCBI Taxonomy" id="1437360"/>
    <lineage>
        <taxon>Bacteria</taxon>
        <taxon>Pseudomonadati</taxon>
        <taxon>Pseudomonadota</taxon>
        <taxon>Alphaproteobacteria</taxon>
        <taxon>Hyphomicrobiales</taxon>
        <taxon>Nitrobacteraceae</taxon>
        <taxon>Bradyrhizobium</taxon>
    </lineage>
</organism>
<keyword evidence="1" id="KW-0732">Signal</keyword>
<proteinExistence type="predicted"/>
<accession>A0A1M5UZB1</accession>
<gene>
    <name evidence="2" type="ORF">SAMN05443248_5661</name>
</gene>
<name>A0A1M5UZB1_9BRAD</name>
<feature type="chain" id="PRO_5013336618" evidence="1">
    <location>
        <begin position="27"/>
        <end position="77"/>
    </location>
</feature>
<protein>
    <submittedName>
        <fullName evidence="2">Uncharacterized protein</fullName>
    </submittedName>
</protein>
<dbReference type="Proteomes" id="UP000189796">
    <property type="component" value="Chromosome I"/>
</dbReference>